<organism evidence="2 3">
    <name type="scientific">Dreissena polymorpha</name>
    <name type="common">Zebra mussel</name>
    <name type="synonym">Mytilus polymorpha</name>
    <dbReference type="NCBI Taxonomy" id="45954"/>
    <lineage>
        <taxon>Eukaryota</taxon>
        <taxon>Metazoa</taxon>
        <taxon>Spiralia</taxon>
        <taxon>Lophotrochozoa</taxon>
        <taxon>Mollusca</taxon>
        <taxon>Bivalvia</taxon>
        <taxon>Autobranchia</taxon>
        <taxon>Heteroconchia</taxon>
        <taxon>Euheterodonta</taxon>
        <taxon>Imparidentia</taxon>
        <taxon>Neoheterodontei</taxon>
        <taxon>Myida</taxon>
        <taxon>Dreissenoidea</taxon>
        <taxon>Dreissenidae</taxon>
        <taxon>Dreissena</taxon>
    </lineage>
</organism>
<protein>
    <submittedName>
        <fullName evidence="2">Uncharacterized protein</fullName>
    </submittedName>
</protein>
<proteinExistence type="predicted"/>
<evidence type="ECO:0000256" key="1">
    <source>
        <dbReference type="SAM" id="MobiDB-lite"/>
    </source>
</evidence>
<evidence type="ECO:0000313" key="2">
    <source>
        <dbReference type="EMBL" id="KAH3878385.1"/>
    </source>
</evidence>
<comment type="caution">
    <text evidence="2">The sequence shown here is derived from an EMBL/GenBank/DDBJ whole genome shotgun (WGS) entry which is preliminary data.</text>
</comment>
<evidence type="ECO:0000313" key="3">
    <source>
        <dbReference type="Proteomes" id="UP000828390"/>
    </source>
</evidence>
<reference evidence="2" key="1">
    <citation type="journal article" date="2019" name="bioRxiv">
        <title>The Genome of the Zebra Mussel, Dreissena polymorpha: A Resource for Invasive Species Research.</title>
        <authorList>
            <person name="McCartney M.A."/>
            <person name="Auch B."/>
            <person name="Kono T."/>
            <person name="Mallez S."/>
            <person name="Zhang Y."/>
            <person name="Obille A."/>
            <person name="Becker A."/>
            <person name="Abrahante J.E."/>
            <person name="Garbe J."/>
            <person name="Badalamenti J.P."/>
            <person name="Herman A."/>
            <person name="Mangelson H."/>
            <person name="Liachko I."/>
            <person name="Sullivan S."/>
            <person name="Sone E.D."/>
            <person name="Koren S."/>
            <person name="Silverstein K.A.T."/>
            <person name="Beckman K.B."/>
            <person name="Gohl D.M."/>
        </authorList>
    </citation>
    <scope>NUCLEOTIDE SEQUENCE</scope>
    <source>
        <strain evidence="2">Duluth1</strain>
        <tissue evidence="2">Whole animal</tissue>
    </source>
</reference>
<accession>A0A9D4RTP3</accession>
<sequence>MAANDDDLIRAKIGQDGHQLSALGLAKTGNNCNSIALLTHGRTAGNGRSVHAHRKTAGNGRSVHAHRKTAGNGRSVHAHRKTAGNGRSVHAHRKTAGNGRSVHAHRKTAGNGRSVHAHRKTAGKFLAQENSSGPLDLQASALPLDHCSHNVPIFQAPIALQTVMLQAHMT</sequence>
<reference evidence="2" key="2">
    <citation type="submission" date="2020-11" db="EMBL/GenBank/DDBJ databases">
        <authorList>
            <person name="McCartney M.A."/>
            <person name="Auch B."/>
            <person name="Kono T."/>
            <person name="Mallez S."/>
            <person name="Becker A."/>
            <person name="Gohl D.M."/>
            <person name="Silverstein K.A.T."/>
            <person name="Koren S."/>
            <person name="Bechman K.B."/>
            <person name="Herman A."/>
            <person name="Abrahante J.E."/>
            <person name="Garbe J."/>
        </authorList>
    </citation>
    <scope>NUCLEOTIDE SEQUENCE</scope>
    <source>
        <strain evidence="2">Duluth1</strain>
        <tissue evidence="2">Whole animal</tissue>
    </source>
</reference>
<name>A0A9D4RTP3_DREPO</name>
<gene>
    <name evidence="2" type="ORF">DPMN_002275</name>
</gene>
<feature type="region of interest" description="Disordered" evidence="1">
    <location>
        <begin position="44"/>
        <end position="116"/>
    </location>
</feature>
<dbReference type="Proteomes" id="UP000828390">
    <property type="component" value="Unassembled WGS sequence"/>
</dbReference>
<dbReference type="AlphaFoldDB" id="A0A9D4RTP3"/>
<dbReference type="EMBL" id="JAIWYP010000001">
    <property type="protein sequence ID" value="KAH3878385.1"/>
    <property type="molecule type" value="Genomic_DNA"/>
</dbReference>
<keyword evidence="3" id="KW-1185">Reference proteome</keyword>